<protein>
    <submittedName>
        <fullName evidence="2">Uncharacterized protein</fullName>
    </submittedName>
</protein>
<evidence type="ECO:0000313" key="3">
    <source>
        <dbReference type="Proteomes" id="UP000005426"/>
    </source>
</evidence>
<evidence type="ECO:0000313" key="2">
    <source>
        <dbReference type="EMBL" id="EHK45963.1"/>
    </source>
</evidence>
<dbReference type="AlphaFoldDB" id="G9NTB8"/>
<dbReference type="EMBL" id="ABDG02000023">
    <property type="protein sequence ID" value="EHK45963.1"/>
    <property type="molecule type" value="Genomic_DNA"/>
</dbReference>
<feature type="compositionally biased region" description="Basic residues" evidence="1">
    <location>
        <begin position="106"/>
        <end position="115"/>
    </location>
</feature>
<feature type="compositionally biased region" description="Polar residues" evidence="1">
    <location>
        <begin position="88"/>
        <end position="102"/>
    </location>
</feature>
<name>G9NTB8_HYPAI</name>
<comment type="caution">
    <text evidence="2">The sequence shown here is derived from an EMBL/GenBank/DDBJ whole genome shotgun (WGS) entry which is preliminary data.</text>
</comment>
<proteinExistence type="predicted"/>
<sequence length="230" mass="25026">MDEYPRVGISVPVAELRIANGKQEVARSHRQRPNQASYIGELPVSAGASSLGLNSIQFMAVDATPWTPGFSIPKSPSPPWPESKDKNTSTSTANLSVPSCRSRTAKDRRLRPHRATGREYRSLAAEVTAPNNTKPLCCGRIRGTKDDRVWAAARTAKRASNPRPRPVWLNRPMAPKSPAHVAVPLTIWTAVDPELHLGHVPTHTRTFASACAMPLGACIMDWPGRLASSD</sequence>
<feature type="region of interest" description="Disordered" evidence="1">
    <location>
        <begin position="70"/>
        <end position="117"/>
    </location>
</feature>
<dbReference type="Proteomes" id="UP000005426">
    <property type="component" value="Unassembled WGS sequence"/>
</dbReference>
<organism evidence="2 3">
    <name type="scientific">Hypocrea atroviridis (strain ATCC 20476 / IMI 206040)</name>
    <name type="common">Trichoderma atroviride</name>
    <dbReference type="NCBI Taxonomy" id="452589"/>
    <lineage>
        <taxon>Eukaryota</taxon>
        <taxon>Fungi</taxon>
        <taxon>Dikarya</taxon>
        <taxon>Ascomycota</taxon>
        <taxon>Pezizomycotina</taxon>
        <taxon>Sordariomycetes</taxon>
        <taxon>Hypocreomycetidae</taxon>
        <taxon>Hypocreales</taxon>
        <taxon>Hypocreaceae</taxon>
        <taxon>Trichoderma</taxon>
    </lineage>
</organism>
<dbReference type="HOGENOM" id="CLU_1204920_0_0_1"/>
<evidence type="ECO:0000256" key="1">
    <source>
        <dbReference type="SAM" id="MobiDB-lite"/>
    </source>
</evidence>
<gene>
    <name evidence="2" type="ORF">TRIATDRAFT_88654</name>
</gene>
<reference evidence="2 3" key="1">
    <citation type="journal article" date="2011" name="Genome Biol.">
        <title>Comparative genome sequence analysis underscores mycoparasitism as the ancestral life style of Trichoderma.</title>
        <authorList>
            <person name="Kubicek C.P."/>
            <person name="Herrera-Estrella A."/>
            <person name="Seidl-Seiboth V."/>
            <person name="Martinez D.A."/>
            <person name="Druzhinina I.S."/>
            <person name="Thon M."/>
            <person name="Zeilinger S."/>
            <person name="Casas-Flores S."/>
            <person name="Horwitz B.A."/>
            <person name="Mukherjee P.K."/>
            <person name="Mukherjee M."/>
            <person name="Kredics L."/>
            <person name="Alcaraz L.D."/>
            <person name="Aerts A."/>
            <person name="Antal Z."/>
            <person name="Atanasova L."/>
            <person name="Cervantes-Badillo M.G."/>
            <person name="Challacombe J."/>
            <person name="Chertkov O."/>
            <person name="McCluskey K."/>
            <person name="Coulpier F."/>
            <person name="Deshpande N."/>
            <person name="von Doehren H."/>
            <person name="Ebbole D.J."/>
            <person name="Esquivel-Naranjo E.U."/>
            <person name="Fekete E."/>
            <person name="Flipphi M."/>
            <person name="Glaser F."/>
            <person name="Gomez-Rodriguez E.Y."/>
            <person name="Gruber S."/>
            <person name="Han C."/>
            <person name="Henrissat B."/>
            <person name="Hermosa R."/>
            <person name="Hernandez-Onate M."/>
            <person name="Karaffa L."/>
            <person name="Kosti I."/>
            <person name="Le Crom S."/>
            <person name="Lindquist E."/>
            <person name="Lucas S."/>
            <person name="Luebeck M."/>
            <person name="Luebeck P.S."/>
            <person name="Margeot A."/>
            <person name="Metz B."/>
            <person name="Misra M."/>
            <person name="Nevalainen H."/>
            <person name="Omann M."/>
            <person name="Packer N."/>
            <person name="Perrone G."/>
            <person name="Uresti-Rivera E.E."/>
            <person name="Salamov A."/>
            <person name="Schmoll M."/>
            <person name="Seiboth B."/>
            <person name="Shapiro H."/>
            <person name="Sukno S."/>
            <person name="Tamayo-Ramos J.A."/>
            <person name="Tisch D."/>
            <person name="Wiest A."/>
            <person name="Wilkinson H.H."/>
            <person name="Zhang M."/>
            <person name="Coutinho P.M."/>
            <person name="Kenerley C.M."/>
            <person name="Monte E."/>
            <person name="Baker S.E."/>
            <person name="Grigoriev I.V."/>
        </authorList>
    </citation>
    <scope>NUCLEOTIDE SEQUENCE [LARGE SCALE GENOMIC DNA]</scope>
    <source>
        <strain evidence="3">ATCC 20476 / IMI 206040</strain>
    </source>
</reference>
<accession>G9NTB8</accession>
<keyword evidence="3" id="KW-1185">Reference proteome</keyword>